<dbReference type="InterPro" id="IPR016181">
    <property type="entry name" value="Acyl_CoA_acyltransferase"/>
</dbReference>
<dbReference type="InterPro" id="IPR022484">
    <property type="entry name" value="PEP-CTERM/exosrtase_acylTfrase"/>
</dbReference>
<dbReference type="NCBIfam" id="TIGR03694">
    <property type="entry name" value="exosort_acyl"/>
    <property type="match status" value="1"/>
</dbReference>
<gene>
    <name evidence="1" type="ORF">BFC18_12705</name>
</gene>
<reference evidence="1 2" key="1">
    <citation type="submission" date="2016-08" db="EMBL/GenBank/DDBJ databases">
        <authorList>
            <person name="Seilhamer J.J."/>
        </authorList>
    </citation>
    <scope>NUCLEOTIDE SEQUENCE [LARGE SCALE GENOMIC DNA]</scope>
    <source>
        <strain evidence="1 2">KCTC 42603</strain>
    </source>
</reference>
<comment type="caution">
    <text evidence="1">The sequence shown here is derived from an EMBL/GenBank/DDBJ whole genome shotgun (WGS) entry which is preliminary data.</text>
</comment>
<dbReference type="STRING" id="1656094.BFC18_12705"/>
<dbReference type="GO" id="GO:0016740">
    <property type="term" value="F:transferase activity"/>
    <property type="evidence" value="ECO:0007669"/>
    <property type="project" value="UniProtKB-KW"/>
</dbReference>
<dbReference type="Gene3D" id="3.40.630.30">
    <property type="match status" value="1"/>
</dbReference>
<dbReference type="Pfam" id="PF13444">
    <property type="entry name" value="Acetyltransf_5"/>
    <property type="match status" value="1"/>
</dbReference>
<proteinExistence type="predicted"/>
<keyword evidence="2" id="KW-1185">Reference proteome</keyword>
<evidence type="ECO:0000313" key="1">
    <source>
        <dbReference type="EMBL" id="OFC70607.1"/>
    </source>
</evidence>
<accession>A0A1E7ZAV0</accession>
<organism evidence="1 2">
    <name type="scientific">Alteromonas confluentis</name>
    <dbReference type="NCBI Taxonomy" id="1656094"/>
    <lineage>
        <taxon>Bacteria</taxon>
        <taxon>Pseudomonadati</taxon>
        <taxon>Pseudomonadota</taxon>
        <taxon>Gammaproteobacteria</taxon>
        <taxon>Alteromonadales</taxon>
        <taxon>Alteromonadaceae</taxon>
        <taxon>Alteromonas/Salinimonas group</taxon>
        <taxon>Alteromonas</taxon>
    </lineage>
</organism>
<evidence type="ECO:0000313" key="2">
    <source>
        <dbReference type="Proteomes" id="UP000175691"/>
    </source>
</evidence>
<protein>
    <submittedName>
        <fullName evidence="1">GNAT family N-acetyltransferase</fullName>
    </submittedName>
</protein>
<name>A0A1E7ZAV0_9ALTE</name>
<dbReference type="EMBL" id="MDHN01000028">
    <property type="protein sequence ID" value="OFC70607.1"/>
    <property type="molecule type" value="Genomic_DNA"/>
</dbReference>
<sequence length="288" mass="33259">MANQSIFDTINKKFRRTRFGKLVSGYQQLREANYISSHFSTYLEPVLAVDDTLRESVYKIRHNVYCDELAFEPVKESGLETDEFDAYSRHCLIRHIGSNEMAGTVRAVRPLEAHQQLPIEKYCLSSITREDLSPVRFKRHEICEISRLAVPKYFRRRRSDDFDGSAVGAINPVTYSETELRCFPFIAVGLYFAAAASALEFGVKHAYVMMEPRLARSMGYVGIKFQQIGPVVNYHGKRAPYYINRPLLEGSLKPGFAAMLEEIRLNLRHQIPNMPEEKEDYLRQFIKD</sequence>
<dbReference type="RefSeq" id="WP_070125680.1">
    <property type="nucleotide sequence ID" value="NZ_MDHN01000028.1"/>
</dbReference>
<keyword evidence="1" id="KW-0808">Transferase</keyword>
<dbReference type="Proteomes" id="UP000175691">
    <property type="component" value="Unassembled WGS sequence"/>
</dbReference>
<dbReference type="SUPFAM" id="SSF55729">
    <property type="entry name" value="Acyl-CoA N-acyltransferases (Nat)"/>
    <property type="match status" value="1"/>
</dbReference>
<dbReference type="AlphaFoldDB" id="A0A1E7ZAV0"/>
<dbReference type="OrthoDB" id="582214at2"/>